<organism evidence="1 2">
    <name type="scientific">Flavobacterium hungaricum</name>
    <dbReference type="NCBI Taxonomy" id="2082725"/>
    <lineage>
        <taxon>Bacteria</taxon>
        <taxon>Pseudomonadati</taxon>
        <taxon>Bacteroidota</taxon>
        <taxon>Flavobacteriia</taxon>
        <taxon>Flavobacteriales</taxon>
        <taxon>Flavobacteriaceae</taxon>
        <taxon>Flavobacterium</taxon>
    </lineage>
</organism>
<name>A0ABR9TQJ7_9FLAO</name>
<keyword evidence="2" id="KW-1185">Reference proteome</keyword>
<proteinExistence type="predicted"/>
<evidence type="ECO:0000313" key="2">
    <source>
        <dbReference type="Proteomes" id="UP000640614"/>
    </source>
</evidence>
<reference evidence="1 2" key="1">
    <citation type="submission" date="2018-07" db="EMBL/GenBank/DDBJ databases">
        <title>Genome assembly of strain KB82.</title>
        <authorList>
            <person name="Kukolya J."/>
            <person name="Horvath B."/>
            <person name="Nagy I."/>
            <person name="Toth A."/>
        </authorList>
    </citation>
    <scope>NUCLEOTIDE SEQUENCE [LARGE SCALE GENOMIC DNA]</scope>
    <source>
        <strain evidence="1 2">Kb82</strain>
    </source>
</reference>
<gene>
    <name evidence="1" type="ORF">C4F50_22180</name>
</gene>
<dbReference type="Proteomes" id="UP000640614">
    <property type="component" value="Unassembled WGS sequence"/>
</dbReference>
<dbReference type="EMBL" id="PRDM01000006">
    <property type="protein sequence ID" value="MBE8727633.1"/>
    <property type="molecule type" value="Genomic_DNA"/>
</dbReference>
<dbReference type="RefSeq" id="WP_194140793.1">
    <property type="nucleotide sequence ID" value="NZ_PRDM01000006.1"/>
</dbReference>
<protein>
    <submittedName>
        <fullName evidence="1">Uncharacterized protein</fullName>
    </submittedName>
</protein>
<evidence type="ECO:0000313" key="1">
    <source>
        <dbReference type="EMBL" id="MBE8727633.1"/>
    </source>
</evidence>
<accession>A0ABR9TQJ7</accession>
<sequence>MNYQLIRTCKDCRNEDIIELTKIECAFELNLRAIWNKACSNCQSTAFYSLSKSFVAIDKEILDLWGCNEKLYLNEQDEEIILAEMDYLPLILSSIEENKYLKRKIEKLLEALCVLLYDNTEPSDEYSFEENIKREQRAAVIRPELIRLKDRIKACEENILEYIKEIVFPQIGLV</sequence>
<comment type="caution">
    <text evidence="1">The sequence shown here is derived from an EMBL/GenBank/DDBJ whole genome shotgun (WGS) entry which is preliminary data.</text>
</comment>